<reference evidence="2 3" key="1">
    <citation type="journal article" date="2024" name="Science">
        <title>Giant polyketide synthase enzymes in the biosynthesis of giant marine polyether toxins.</title>
        <authorList>
            <person name="Fallon T.R."/>
            <person name="Shende V.V."/>
            <person name="Wierzbicki I.H."/>
            <person name="Pendleton A.L."/>
            <person name="Watervoot N.F."/>
            <person name="Auber R.P."/>
            <person name="Gonzalez D.J."/>
            <person name="Wisecaver J.H."/>
            <person name="Moore B.S."/>
        </authorList>
    </citation>
    <scope>NUCLEOTIDE SEQUENCE [LARGE SCALE GENOMIC DNA]</scope>
    <source>
        <strain evidence="2 3">12B1</strain>
    </source>
</reference>
<evidence type="ECO:0000256" key="1">
    <source>
        <dbReference type="SAM" id="MobiDB-lite"/>
    </source>
</evidence>
<feature type="compositionally biased region" description="Basic and acidic residues" evidence="1">
    <location>
        <begin position="308"/>
        <end position="319"/>
    </location>
</feature>
<keyword evidence="3" id="KW-1185">Reference proteome</keyword>
<evidence type="ECO:0000313" key="2">
    <source>
        <dbReference type="EMBL" id="KAL1527909.1"/>
    </source>
</evidence>
<dbReference type="EMBL" id="JBGBPQ010000002">
    <property type="protein sequence ID" value="KAL1527909.1"/>
    <property type="molecule type" value="Genomic_DNA"/>
</dbReference>
<dbReference type="AlphaFoldDB" id="A0AB34JZX2"/>
<feature type="region of interest" description="Disordered" evidence="1">
    <location>
        <begin position="256"/>
        <end position="319"/>
    </location>
</feature>
<gene>
    <name evidence="2" type="ORF">AB1Y20_009283</name>
</gene>
<protein>
    <submittedName>
        <fullName evidence="2">Uncharacterized protein</fullName>
    </submittedName>
</protein>
<proteinExistence type="predicted"/>
<sequence>MVGATPAASVPPVAPALTAGELVSALTGFAGRTASEASKETSTTHEAERLAKVYEVYAIRVRESEYGNRRALYLANKYMGPTSEHLYPSCEQMPYAAIKAASGGIAKAGDSLEARLDGDGRVAFTTADPTVVSAQSSRQVAEQAKLKIMTLFVELCGESVPTGFDAGRTGVMPGKGERSQVGFDEVLEYCALLDQGAKDVPIKEAWETIVDRAEKDLREMTRAPTSYTLGNALQHEITPLTAAISHFKATFQAQKAASAASKRGNQAKKEQSEEGSGSNGPDGAYSKRQVSAMLKQVGATSSGKWKKAKENKGGGAADK</sequence>
<name>A0AB34JZX2_PRYPA</name>
<evidence type="ECO:0000313" key="3">
    <source>
        <dbReference type="Proteomes" id="UP001515480"/>
    </source>
</evidence>
<organism evidence="2 3">
    <name type="scientific">Prymnesium parvum</name>
    <name type="common">Toxic golden alga</name>
    <dbReference type="NCBI Taxonomy" id="97485"/>
    <lineage>
        <taxon>Eukaryota</taxon>
        <taxon>Haptista</taxon>
        <taxon>Haptophyta</taxon>
        <taxon>Prymnesiophyceae</taxon>
        <taxon>Prymnesiales</taxon>
        <taxon>Prymnesiaceae</taxon>
        <taxon>Prymnesium</taxon>
    </lineage>
</organism>
<accession>A0AB34JZX2</accession>
<dbReference type="Proteomes" id="UP001515480">
    <property type="component" value="Unassembled WGS sequence"/>
</dbReference>
<comment type="caution">
    <text evidence="2">The sequence shown here is derived from an EMBL/GenBank/DDBJ whole genome shotgun (WGS) entry which is preliminary data.</text>
</comment>